<keyword evidence="8" id="KW-0010">Activator</keyword>
<sequence length="205" mass="23031">KTKRKHDRFNGMPEEEVALRLLPDHLAENLDILIVGINPGLFAAYVGHHYAGPGNHFWKCLYLSGLIPEPMNAYDDFKLIEHGIGFTNICARTTRGSADLKKPEIQEGGRILKEKLQKYRPKIAAFNGKGIYEIFVGHKKFSIGKQPEPLEGTDTVVYVMPSSSARCAQLPRAVDKVPFYEALKKLRDHIKAGKLQELDDADVTF</sequence>
<reference evidence="19 20" key="1">
    <citation type="journal article" date="2013" name="Nature">
        <title>Insights into bilaterian evolution from three spiralian genomes.</title>
        <authorList>
            <person name="Simakov O."/>
            <person name="Marletaz F."/>
            <person name="Cho S.J."/>
            <person name="Edsinger-Gonzales E."/>
            <person name="Havlak P."/>
            <person name="Hellsten U."/>
            <person name="Kuo D.H."/>
            <person name="Larsson T."/>
            <person name="Lv J."/>
            <person name="Arendt D."/>
            <person name="Savage R."/>
            <person name="Osoegawa K."/>
            <person name="de Jong P."/>
            <person name="Grimwood J."/>
            <person name="Chapman J.A."/>
            <person name="Shapiro H."/>
            <person name="Aerts A."/>
            <person name="Otillar R.P."/>
            <person name="Terry A.Y."/>
            <person name="Boore J.L."/>
            <person name="Grigoriev I.V."/>
            <person name="Lindberg D.R."/>
            <person name="Seaver E.C."/>
            <person name="Weisblat D.A."/>
            <person name="Putnam N.H."/>
            <person name="Rokhsar D.S."/>
        </authorList>
    </citation>
    <scope>NUCLEOTIDE SEQUENCE [LARGE SCALE GENOMIC DNA]</scope>
</reference>
<dbReference type="GO" id="GO:0006285">
    <property type="term" value="P:base-excision repair, AP site formation"/>
    <property type="evidence" value="ECO:0007669"/>
    <property type="project" value="InterPro"/>
</dbReference>
<dbReference type="GeneID" id="20233311"/>
<dbReference type="InterPro" id="IPR005122">
    <property type="entry name" value="Uracil-DNA_glycosylase-like"/>
</dbReference>
<evidence type="ECO:0000256" key="5">
    <source>
        <dbReference type="ARBA" id="ARBA00022843"/>
    </source>
</evidence>
<evidence type="ECO:0000256" key="11">
    <source>
        <dbReference type="ARBA" id="ARBA00023242"/>
    </source>
</evidence>
<dbReference type="GO" id="GO:0040029">
    <property type="term" value="P:epigenetic regulation of gene expression"/>
    <property type="evidence" value="ECO:0007669"/>
    <property type="project" value="UniProtKB-ARBA"/>
</dbReference>
<evidence type="ECO:0000313" key="19">
    <source>
        <dbReference type="EMBL" id="ESO84379.1"/>
    </source>
</evidence>
<dbReference type="KEGG" id="lgi:LOTGIDRAFT_132396"/>
<dbReference type="GO" id="GO:0005654">
    <property type="term" value="C:nucleoplasm"/>
    <property type="evidence" value="ECO:0007669"/>
    <property type="project" value="UniProtKB-ARBA"/>
</dbReference>
<evidence type="ECO:0000256" key="16">
    <source>
        <dbReference type="ARBA" id="ARBA00071248"/>
    </source>
</evidence>
<comment type="subcellular location">
    <subcellularLocation>
        <location evidence="1">Nucleus</location>
    </subcellularLocation>
</comment>
<dbReference type="SMART" id="SM00987">
    <property type="entry name" value="UreE_C"/>
    <property type="match status" value="1"/>
</dbReference>
<evidence type="ECO:0000256" key="7">
    <source>
        <dbReference type="ARBA" id="ARBA00023015"/>
    </source>
</evidence>
<evidence type="ECO:0000256" key="14">
    <source>
        <dbReference type="ARBA" id="ARBA00064519"/>
    </source>
</evidence>
<keyword evidence="4" id="KW-0378">Hydrolase</keyword>
<evidence type="ECO:0000256" key="9">
    <source>
        <dbReference type="ARBA" id="ARBA00023163"/>
    </source>
</evidence>
<dbReference type="GO" id="GO:0141016">
    <property type="term" value="F:G/T mismatch-specific thymine-DNA glycosylase activity"/>
    <property type="evidence" value="ECO:0007669"/>
    <property type="project" value="UniProtKB-EC"/>
</dbReference>
<dbReference type="STRING" id="225164.V4B756"/>
<keyword evidence="6" id="KW-0156">Chromatin regulator</keyword>
<comment type="subunit">
    <text evidence="14">Homodimer. Interacts with AICDA and GADD45A.</text>
</comment>
<keyword evidence="9" id="KW-0804">Transcription</keyword>
<keyword evidence="7" id="KW-0805">Transcription regulation</keyword>
<dbReference type="CTD" id="20233311"/>
<dbReference type="EC" id="3.2.2.29" evidence="15"/>
<dbReference type="GO" id="GO:0004844">
    <property type="term" value="F:uracil DNA N-glycosylase activity"/>
    <property type="evidence" value="ECO:0007669"/>
    <property type="project" value="TreeGrafter"/>
</dbReference>
<dbReference type="InterPro" id="IPR036895">
    <property type="entry name" value="Uracil-DNA_glycosylase-like_sf"/>
</dbReference>
<dbReference type="Pfam" id="PF03167">
    <property type="entry name" value="UDG"/>
    <property type="match status" value="1"/>
</dbReference>
<dbReference type="SUPFAM" id="SSF52141">
    <property type="entry name" value="Uracil-DNA glycosylase-like"/>
    <property type="match status" value="1"/>
</dbReference>
<organism evidence="19 20">
    <name type="scientific">Lottia gigantea</name>
    <name type="common">Giant owl limpet</name>
    <dbReference type="NCBI Taxonomy" id="225164"/>
    <lineage>
        <taxon>Eukaryota</taxon>
        <taxon>Metazoa</taxon>
        <taxon>Spiralia</taxon>
        <taxon>Lophotrochozoa</taxon>
        <taxon>Mollusca</taxon>
        <taxon>Gastropoda</taxon>
        <taxon>Patellogastropoda</taxon>
        <taxon>Lottioidea</taxon>
        <taxon>Lottiidae</taxon>
        <taxon>Lottia</taxon>
    </lineage>
</organism>
<evidence type="ECO:0000256" key="1">
    <source>
        <dbReference type="ARBA" id="ARBA00004123"/>
    </source>
</evidence>
<keyword evidence="20" id="KW-1185">Reference proteome</keyword>
<dbReference type="PANTHER" id="PTHR12159">
    <property type="entry name" value="G/T AND G/U MISMATCH-SPECIFIC DNA GLYCOSYLASE"/>
    <property type="match status" value="1"/>
</dbReference>
<evidence type="ECO:0000256" key="3">
    <source>
        <dbReference type="ARBA" id="ARBA00022763"/>
    </source>
</evidence>
<dbReference type="OrthoDB" id="565731at2759"/>
<keyword evidence="2" id="KW-1017">Isopeptide bond</keyword>
<feature type="non-terminal residue" evidence="19">
    <location>
        <position position="1"/>
    </location>
</feature>
<dbReference type="GO" id="GO:0003677">
    <property type="term" value="F:DNA binding"/>
    <property type="evidence" value="ECO:0007669"/>
    <property type="project" value="UniProtKB-ARBA"/>
</dbReference>
<accession>V4B756</accession>
<dbReference type="Proteomes" id="UP000030746">
    <property type="component" value="Unassembled WGS sequence"/>
</dbReference>
<keyword evidence="3" id="KW-0227">DNA damage</keyword>
<evidence type="ECO:0000256" key="4">
    <source>
        <dbReference type="ARBA" id="ARBA00022801"/>
    </source>
</evidence>
<evidence type="ECO:0000256" key="12">
    <source>
        <dbReference type="ARBA" id="ARBA00052915"/>
    </source>
</evidence>
<dbReference type="AlphaFoldDB" id="V4B756"/>
<feature type="non-terminal residue" evidence="19">
    <location>
        <position position="205"/>
    </location>
</feature>
<gene>
    <name evidence="19" type="ORF">LOTGIDRAFT_132396</name>
</gene>
<protein>
    <recommendedName>
        <fullName evidence="16">G/T mismatch-specific thymine DNA glycosylase</fullName>
        <ecNumber evidence="15">3.2.2.29</ecNumber>
    </recommendedName>
    <alternativeName>
        <fullName evidence="17">Thymine-DNA glycosylase</fullName>
    </alternativeName>
</protein>
<dbReference type="HOGENOM" id="CLU_042829_2_0_1"/>
<dbReference type="SMART" id="SM00986">
    <property type="entry name" value="UDG"/>
    <property type="match status" value="1"/>
</dbReference>
<comment type="similarity">
    <text evidence="13">Belongs to the uracil-DNA glycosylase (UDG) superfamily. TDG/mug family.</text>
</comment>
<evidence type="ECO:0000313" key="20">
    <source>
        <dbReference type="Proteomes" id="UP000030746"/>
    </source>
</evidence>
<dbReference type="CDD" id="cd10028">
    <property type="entry name" value="UDG-F2_TDG_MUG"/>
    <property type="match status" value="1"/>
</dbReference>
<evidence type="ECO:0000256" key="2">
    <source>
        <dbReference type="ARBA" id="ARBA00022499"/>
    </source>
</evidence>
<dbReference type="RefSeq" id="XP_009064984.1">
    <property type="nucleotide sequence ID" value="XM_009066736.1"/>
</dbReference>
<evidence type="ECO:0000256" key="6">
    <source>
        <dbReference type="ARBA" id="ARBA00022853"/>
    </source>
</evidence>
<evidence type="ECO:0000259" key="18">
    <source>
        <dbReference type="SMART" id="SM00986"/>
    </source>
</evidence>
<evidence type="ECO:0000256" key="13">
    <source>
        <dbReference type="ARBA" id="ARBA00061261"/>
    </source>
</evidence>
<dbReference type="FunFam" id="3.40.470.10:FF:000002">
    <property type="entry name" value="G/T mismatch-specific thymine DNA glycosylase"/>
    <property type="match status" value="1"/>
</dbReference>
<keyword evidence="5" id="KW-0832">Ubl conjugation</keyword>
<dbReference type="OMA" id="FWPVLHL"/>
<evidence type="ECO:0000256" key="15">
    <source>
        <dbReference type="ARBA" id="ARBA00066769"/>
    </source>
</evidence>
<feature type="domain" description="Uracil-DNA glycosylase-like" evidence="18">
    <location>
        <begin position="23"/>
        <end position="184"/>
    </location>
</feature>
<evidence type="ECO:0000256" key="17">
    <source>
        <dbReference type="ARBA" id="ARBA00083221"/>
    </source>
</evidence>
<keyword evidence="11" id="KW-0539">Nucleus</keyword>
<comment type="catalytic activity">
    <reaction evidence="12">
        <text>Hydrolyzes mismatched double-stranded DNA and polynucleotides, releasing free thymine.</text>
        <dbReference type="EC" id="3.2.2.29"/>
    </reaction>
</comment>
<evidence type="ECO:0000256" key="8">
    <source>
        <dbReference type="ARBA" id="ARBA00023159"/>
    </source>
</evidence>
<dbReference type="EMBL" id="KB203534">
    <property type="protein sequence ID" value="ESO84379.1"/>
    <property type="molecule type" value="Genomic_DNA"/>
</dbReference>
<keyword evidence="10" id="KW-0234">DNA repair</keyword>
<dbReference type="InterPro" id="IPR015637">
    <property type="entry name" value="MUG/TDG"/>
</dbReference>
<dbReference type="Gene3D" id="3.40.470.10">
    <property type="entry name" value="Uracil-DNA glycosylase-like domain"/>
    <property type="match status" value="1"/>
</dbReference>
<dbReference type="GO" id="GO:0032183">
    <property type="term" value="F:SUMO binding"/>
    <property type="evidence" value="ECO:0007669"/>
    <property type="project" value="UniProtKB-ARBA"/>
</dbReference>
<evidence type="ECO:0000256" key="10">
    <source>
        <dbReference type="ARBA" id="ARBA00023204"/>
    </source>
</evidence>
<dbReference type="PANTHER" id="PTHR12159:SF9">
    <property type="entry name" value="G_T MISMATCH-SPECIFIC THYMINE DNA GLYCOSYLASE"/>
    <property type="match status" value="1"/>
</dbReference>
<proteinExistence type="inferred from homology"/>
<name>V4B756_LOTGI</name>